<keyword evidence="1" id="KW-0472">Membrane</keyword>
<protein>
    <submittedName>
        <fullName evidence="2">Uncharacterized protein</fullName>
    </submittedName>
</protein>
<name>A0ABN1PEQ4_9PSEU</name>
<sequence length="113" mass="11685">MTGLPIAPGHLIAAGCFLVLAGLRAAGGSWLWAAVFALAALVQVLFGARFAPRPASPRRVGGDPRRASTWRLLAVSSLVLSAVLLLVQPVLGLVAAVGALLCLRETRLHRTAG</sequence>
<organism evidence="2 3">
    <name type="scientific">Pseudonocardia zijingensis</name>
    <dbReference type="NCBI Taxonomy" id="153376"/>
    <lineage>
        <taxon>Bacteria</taxon>
        <taxon>Bacillati</taxon>
        <taxon>Actinomycetota</taxon>
        <taxon>Actinomycetes</taxon>
        <taxon>Pseudonocardiales</taxon>
        <taxon>Pseudonocardiaceae</taxon>
        <taxon>Pseudonocardia</taxon>
    </lineage>
</organism>
<keyword evidence="1" id="KW-0812">Transmembrane</keyword>
<dbReference type="RefSeq" id="WP_343939735.1">
    <property type="nucleotide sequence ID" value="NZ_BAAAHP010000032.1"/>
</dbReference>
<feature type="transmembrane region" description="Helical" evidence="1">
    <location>
        <begin position="70"/>
        <end position="103"/>
    </location>
</feature>
<evidence type="ECO:0000256" key="1">
    <source>
        <dbReference type="SAM" id="Phobius"/>
    </source>
</evidence>
<reference evidence="2 3" key="1">
    <citation type="journal article" date="2019" name="Int. J. Syst. Evol. Microbiol.">
        <title>The Global Catalogue of Microorganisms (GCM) 10K type strain sequencing project: providing services to taxonomists for standard genome sequencing and annotation.</title>
        <authorList>
            <consortium name="The Broad Institute Genomics Platform"/>
            <consortium name="The Broad Institute Genome Sequencing Center for Infectious Disease"/>
            <person name="Wu L."/>
            <person name="Ma J."/>
        </authorList>
    </citation>
    <scope>NUCLEOTIDE SEQUENCE [LARGE SCALE GENOMIC DNA]</scope>
    <source>
        <strain evidence="2 3">JCM 11117</strain>
    </source>
</reference>
<keyword evidence="1" id="KW-1133">Transmembrane helix</keyword>
<keyword evidence="3" id="KW-1185">Reference proteome</keyword>
<dbReference type="EMBL" id="BAAAHP010000032">
    <property type="protein sequence ID" value="GAA0926551.1"/>
    <property type="molecule type" value="Genomic_DNA"/>
</dbReference>
<evidence type="ECO:0000313" key="2">
    <source>
        <dbReference type="EMBL" id="GAA0926551.1"/>
    </source>
</evidence>
<feature type="transmembrane region" description="Helical" evidence="1">
    <location>
        <begin position="6"/>
        <end position="23"/>
    </location>
</feature>
<accession>A0ABN1PEQ4</accession>
<dbReference type="Proteomes" id="UP001499967">
    <property type="component" value="Unassembled WGS sequence"/>
</dbReference>
<evidence type="ECO:0000313" key="3">
    <source>
        <dbReference type="Proteomes" id="UP001499967"/>
    </source>
</evidence>
<proteinExistence type="predicted"/>
<comment type="caution">
    <text evidence="2">The sequence shown here is derived from an EMBL/GenBank/DDBJ whole genome shotgun (WGS) entry which is preliminary data.</text>
</comment>
<gene>
    <name evidence="2" type="ORF">GCM10009559_11760</name>
</gene>
<feature type="transmembrane region" description="Helical" evidence="1">
    <location>
        <begin position="30"/>
        <end position="50"/>
    </location>
</feature>